<keyword evidence="3" id="KW-1185">Reference proteome</keyword>
<feature type="signal peptide" evidence="1">
    <location>
        <begin position="1"/>
        <end position="26"/>
    </location>
</feature>
<evidence type="ECO:0000256" key="1">
    <source>
        <dbReference type="SAM" id="SignalP"/>
    </source>
</evidence>
<dbReference type="Proteomes" id="UP000199074">
    <property type="component" value="Unassembled WGS sequence"/>
</dbReference>
<name>A0A1I7NNT4_9HYPH</name>
<evidence type="ECO:0000313" key="2">
    <source>
        <dbReference type="EMBL" id="SFV36210.1"/>
    </source>
</evidence>
<protein>
    <submittedName>
        <fullName evidence="2">Uncharacterized protein</fullName>
    </submittedName>
</protein>
<reference evidence="2 3" key="1">
    <citation type="submission" date="2016-10" db="EMBL/GenBank/DDBJ databases">
        <authorList>
            <person name="de Groot N.N."/>
        </authorList>
    </citation>
    <scope>NUCLEOTIDE SEQUENCE [LARGE SCALE GENOMIC DNA]</scope>
    <source>
        <strain evidence="2 3">IPL20</strain>
    </source>
</reference>
<proteinExistence type="predicted"/>
<evidence type="ECO:0000313" key="3">
    <source>
        <dbReference type="Proteomes" id="UP000199074"/>
    </source>
</evidence>
<keyword evidence="1" id="KW-0732">Signal</keyword>
<organism evidence="2 3">
    <name type="scientific">Devosia crocina</name>
    <dbReference type="NCBI Taxonomy" id="429728"/>
    <lineage>
        <taxon>Bacteria</taxon>
        <taxon>Pseudomonadati</taxon>
        <taxon>Pseudomonadota</taxon>
        <taxon>Alphaproteobacteria</taxon>
        <taxon>Hyphomicrobiales</taxon>
        <taxon>Devosiaceae</taxon>
        <taxon>Devosia</taxon>
    </lineage>
</organism>
<dbReference type="EMBL" id="FPCK01000002">
    <property type="protein sequence ID" value="SFV36210.1"/>
    <property type="molecule type" value="Genomic_DNA"/>
</dbReference>
<accession>A0A1I7NNT4</accession>
<gene>
    <name evidence="2" type="ORF">SAMN05216456_2380</name>
</gene>
<feature type="chain" id="PRO_5011602105" evidence="1">
    <location>
        <begin position="27"/>
        <end position="152"/>
    </location>
</feature>
<dbReference type="RefSeq" id="WP_092424791.1">
    <property type="nucleotide sequence ID" value="NZ_FPCK01000002.1"/>
</dbReference>
<dbReference type="AlphaFoldDB" id="A0A1I7NNT4"/>
<dbReference type="OrthoDB" id="7960896at2"/>
<sequence length="152" mass="15877">MTSTIPALRLASVVAAAMLAVAPAAGDGIDPGKLVRFSEIAGVTHEDWVSTDPISTALVKKIEAGRVSYVTVTTTATGTYSSDGIASPNVLYPGVNTAKSQRSFSFSSWSNGGWTSFGTYRGNSYVSVATYKRLPSRASTRGCTASASFLYC</sequence>